<feature type="domain" description="Phage tail tape measure protein" evidence="3">
    <location>
        <begin position="98"/>
        <end position="297"/>
    </location>
</feature>
<accession>A0AAF0GRQ6</accession>
<keyword evidence="2" id="KW-0472">Membrane</keyword>
<dbReference type="Pfam" id="PF10145">
    <property type="entry name" value="PhageMin_Tail"/>
    <property type="match status" value="1"/>
</dbReference>
<feature type="transmembrane region" description="Helical" evidence="2">
    <location>
        <begin position="531"/>
        <end position="555"/>
    </location>
</feature>
<keyword evidence="2" id="KW-1133">Transmembrane helix</keyword>
<keyword evidence="2" id="KW-0812">Transmembrane</keyword>
<dbReference type="EMBL" id="CP122959">
    <property type="protein sequence ID" value="WGI18552.1"/>
    <property type="molecule type" value="Genomic_DNA"/>
</dbReference>
<feature type="transmembrane region" description="Helical" evidence="2">
    <location>
        <begin position="631"/>
        <end position="653"/>
    </location>
</feature>
<feature type="transmembrane region" description="Helical" evidence="2">
    <location>
        <begin position="408"/>
        <end position="434"/>
    </location>
</feature>
<name>A0AAF0GRQ6_LATSK</name>
<evidence type="ECO:0000313" key="4">
    <source>
        <dbReference type="EMBL" id="WGI18552.1"/>
    </source>
</evidence>
<organism evidence="4 5">
    <name type="scientific">Latilactobacillus sakei</name>
    <name type="common">Lactobacillus sakei</name>
    <dbReference type="NCBI Taxonomy" id="1599"/>
    <lineage>
        <taxon>Bacteria</taxon>
        <taxon>Bacillati</taxon>
        <taxon>Bacillota</taxon>
        <taxon>Bacilli</taxon>
        <taxon>Lactobacillales</taxon>
        <taxon>Lactobacillaceae</taxon>
        <taxon>Latilactobacillus</taxon>
    </lineage>
</organism>
<feature type="transmembrane region" description="Helical" evidence="2">
    <location>
        <begin position="567"/>
        <end position="586"/>
    </location>
</feature>
<evidence type="ECO:0000313" key="5">
    <source>
        <dbReference type="Proteomes" id="UP001179858"/>
    </source>
</evidence>
<sequence>MANVVATFTANIKPYQAAMDQMKQSTTAATDSTKTAGQRVSTSLTSLGKASTIAGTAVAAMSVKAIKSYGDFQESINQAAVIAGSSNKSLKGDMKALEDEALSLGKTLPINAEEAGQAMVEMARNGASVKDLREEFPAIAKASAVAGAGLSETATTVQQAMNIWGGGAANAAKYSAILAKNANMSNAEVGDMGQAFANVGSTAQTLGISVKDTSTAIGLMSNAGLGAAQGSQDLAHALTLMARPTKVAAGEMDKLGISYTDSAGKFKPFPQILKEVAKATDGMSQSNKIAALTNLYGAAGAKAMLPLLIQTEKKTKSGKTGWDAYSDSLGKVSGTAKSANKYLQDNSQNMTKNVGQSLAQMADAFDAVVKTSIGSIAPQIQAVANALGNFATWLNTSKSPMASFTRQLIAWSPVIAIALVAFGLLSTGLGKLIGAFSAPIKLIKQFKGETSSSAKPIGQSAGQIAAMGAKALGAGVGIGVAAVGFAILALAVAKLAETGTAGLVALAAMTVAITTLMIVTKLVAPTFQKSAVGLLAFGAAVLMVSAGMAILVNSFANFQSAGGNAPALMATIAVSVGALVAVFALLGPALNAGAVGMIAFGVTMLAVTGGLALLVQSFANFQASGGNANQLMIIMAVSVGALAGVFALLGPLLTAGAVGILAFGAAILMIGAGVALATNGIANLLNAISVFTGKTKVGTQATNDFASQSGNSLSSLGSNGGQSISGLASSVSGSMSKMSSDGKGSASGMASTVTGLLGGMSSTGKGHGSALESALNGNFSSMATKAAGSTSDIKGSFGSLGQLSLNAAGQAIMGSFFAGLQAQWGPVMHFVSGIAGWIKDHKGPINKDARLLIPAGNVMMNGLNLGLTSGFTNVQKNVSGMAGELVRNVGDLSTGDLSYAGSTNNTSEFVQPIDDSQKITPTITVHNEIVGDKIRTIVKEGDREFAVKEQYFR</sequence>
<keyword evidence="1" id="KW-1188">Viral release from host cell</keyword>
<proteinExistence type="predicted"/>
<dbReference type="PANTHER" id="PTHR37813:SF1">
    <property type="entry name" value="FELS-2 PROPHAGE PROTEIN"/>
    <property type="match status" value="1"/>
</dbReference>
<evidence type="ECO:0000259" key="3">
    <source>
        <dbReference type="Pfam" id="PF10145"/>
    </source>
</evidence>
<gene>
    <name evidence="4" type="ORF">QBD03_07275</name>
</gene>
<dbReference type="Proteomes" id="UP001179858">
    <property type="component" value="Chromosome"/>
</dbReference>
<dbReference type="AlphaFoldDB" id="A0AAF0GRQ6"/>
<evidence type="ECO:0000256" key="2">
    <source>
        <dbReference type="SAM" id="Phobius"/>
    </source>
</evidence>
<reference evidence="4" key="1">
    <citation type="submission" date="2023-04" db="EMBL/GenBank/DDBJ databases">
        <title>Novel strain of Lactilactobacillus sakei and use thereof.</title>
        <authorList>
            <person name="Kim S.Y."/>
        </authorList>
    </citation>
    <scope>NUCLEOTIDE SEQUENCE</scope>
    <source>
        <strain evidence="4">HUP1</strain>
    </source>
</reference>
<evidence type="ECO:0000256" key="1">
    <source>
        <dbReference type="ARBA" id="ARBA00022612"/>
    </source>
</evidence>
<feature type="transmembrane region" description="Helical" evidence="2">
    <location>
        <begin position="598"/>
        <end position="619"/>
    </location>
</feature>
<dbReference type="PANTHER" id="PTHR37813">
    <property type="entry name" value="FELS-2 PROPHAGE PROTEIN"/>
    <property type="match status" value="1"/>
</dbReference>
<feature type="transmembrane region" description="Helical" evidence="2">
    <location>
        <begin position="499"/>
        <end position="519"/>
    </location>
</feature>
<protein>
    <submittedName>
        <fullName evidence="4">Phage tail tape measure protein</fullName>
    </submittedName>
</protein>
<feature type="transmembrane region" description="Helical" evidence="2">
    <location>
        <begin position="471"/>
        <end position="493"/>
    </location>
</feature>
<feature type="transmembrane region" description="Helical" evidence="2">
    <location>
        <begin position="660"/>
        <end position="682"/>
    </location>
</feature>
<dbReference type="InterPro" id="IPR010090">
    <property type="entry name" value="Phage_tape_meas"/>
</dbReference>
<dbReference type="NCBIfam" id="TIGR01760">
    <property type="entry name" value="tape_meas_TP901"/>
    <property type="match status" value="1"/>
</dbReference>
<dbReference type="RefSeq" id="WP_280102618.1">
    <property type="nucleotide sequence ID" value="NZ_CP122959.1"/>
</dbReference>